<dbReference type="Proteomes" id="UP000076837">
    <property type="component" value="Unassembled WGS sequence"/>
</dbReference>
<name>A0A163BFT7_DIDRA</name>
<comment type="caution">
    <text evidence="9">The sequence shown here is derived from an EMBL/GenBank/DDBJ whole genome shotgun (WGS) entry which is preliminary data.</text>
</comment>
<dbReference type="PANTHER" id="PTHR33048">
    <property type="entry name" value="PTH11-LIKE INTEGRAL MEMBRANE PROTEIN (AFU_ORTHOLOGUE AFUA_5G11245)"/>
    <property type="match status" value="1"/>
</dbReference>
<dbReference type="PANTHER" id="PTHR33048:SF129">
    <property type="entry name" value="INTEGRAL MEMBRANE PROTEIN-RELATED"/>
    <property type="match status" value="1"/>
</dbReference>
<evidence type="ECO:0000256" key="2">
    <source>
        <dbReference type="ARBA" id="ARBA00022692"/>
    </source>
</evidence>
<feature type="region of interest" description="Disordered" evidence="6">
    <location>
        <begin position="322"/>
        <end position="361"/>
    </location>
</feature>
<feature type="transmembrane region" description="Helical" evidence="7">
    <location>
        <begin position="60"/>
        <end position="86"/>
    </location>
</feature>
<keyword evidence="2 7" id="KW-0812">Transmembrane</keyword>
<dbReference type="EMBL" id="JYNV01000240">
    <property type="protein sequence ID" value="KZM21749.1"/>
    <property type="molecule type" value="Genomic_DNA"/>
</dbReference>
<feature type="transmembrane region" description="Helical" evidence="7">
    <location>
        <begin position="259"/>
        <end position="279"/>
    </location>
</feature>
<evidence type="ECO:0000256" key="6">
    <source>
        <dbReference type="SAM" id="MobiDB-lite"/>
    </source>
</evidence>
<dbReference type="GO" id="GO:0016020">
    <property type="term" value="C:membrane"/>
    <property type="evidence" value="ECO:0007669"/>
    <property type="project" value="UniProtKB-SubCell"/>
</dbReference>
<keyword evidence="3 7" id="KW-1133">Transmembrane helix</keyword>
<evidence type="ECO:0000256" key="7">
    <source>
        <dbReference type="SAM" id="Phobius"/>
    </source>
</evidence>
<proteinExistence type="inferred from homology"/>
<feature type="transmembrane region" description="Helical" evidence="7">
    <location>
        <begin position="220"/>
        <end position="239"/>
    </location>
</feature>
<evidence type="ECO:0000256" key="1">
    <source>
        <dbReference type="ARBA" id="ARBA00004141"/>
    </source>
</evidence>
<feature type="transmembrane region" description="Helical" evidence="7">
    <location>
        <begin position="194"/>
        <end position="213"/>
    </location>
</feature>
<feature type="domain" description="Rhodopsin" evidence="8">
    <location>
        <begin position="44"/>
        <end position="283"/>
    </location>
</feature>
<evidence type="ECO:0000256" key="3">
    <source>
        <dbReference type="ARBA" id="ARBA00022989"/>
    </source>
</evidence>
<accession>A0A163BFT7</accession>
<comment type="similarity">
    <text evidence="5">Belongs to the SAT4 family.</text>
</comment>
<dbReference type="InterPro" id="IPR049326">
    <property type="entry name" value="Rhodopsin_dom_fungi"/>
</dbReference>
<sequence>MRSAPPEIVATWPKPNYVDPATRGPGLMVVELTLLPIAMIIVFLRLWVRIGWLKKSWWDDYLMVAAMIFSIGTTVLVIMATQMYGWDKHVWDMKLPELSTGRKASMAGQTLFVLASSTVKMSILVSYFRIAPEKSLFRKLVWGTFALVFAAFVVFIVALWVQCIPISSYWELTADHRDCIPEGPPLMVQSTLNVVTDFMIYALPIPTLFGLSLPWNQRIGLVILFSVGGVIVVAGSFRAYWIHYTLFETYDATWEGYNIWIWTAIETNVGVICGCIPALKPLLFRTRARQQGSKYANGSDHSRRREKFTPIVDQVKMDSRRPADRIDMESRPGTAIPLQHSSPPSERPMSGATDQTRFEMDIEQQKAYMY</sequence>
<evidence type="ECO:0000259" key="8">
    <source>
        <dbReference type="Pfam" id="PF20684"/>
    </source>
</evidence>
<feature type="transmembrane region" description="Helical" evidence="7">
    <location>
        <begin position="106"/>
        <end position="128"/>
    </location>
</feature>
<reference evidence="9 10" key="1">
    <citation type="journal article" date="2016" name="Sci. Rep.">
        <title>Draft genome sequencing and secretome analysis of fungal phytopathogen Ascochyta rabiei provides insight into the necrotrophic effector repertoire.</title>
        <authorList>
            <person name="Verma S."/>
            <person name="Gazara R.K."/>
            <person name="Nizam S."/>
            <person name="Parween S."/>
            <person name="Chattopadhyay D."/>
            <person name="Verma P.K."/>
        </authorList>
    </citation>
    <scope>NUCLEOTIDE SEQUENCE [LARGE SCALE GENOMIC DNA]</scope>
    <source>
        <strain evidence="9 10">ArDII</strain>
    </source>
</reference>
<feature type="transmembrane region" description="Helical" evidence="7">
    <location>
        <begin position="27"/>
        <end position="48"/>
    </location>
</feature>
<evidence type="ECO:0000313" key="10">
    <source>
        <dbReference type="Proteomes" id="UP000076837"/>
    </source>
</evidence>
<protein>
    <recommendedName>
        <fullName evidence="8">Rhodopsin domain-containing protein</fullName>
    </recommendedName>
</protein>
<dbReference type="Pfam" id="PF20684">
    <property type="entry name" value="Fung_rhodopsin"/>
    <property type="match status" value="1"/>
</dbReference>
<dbReference type="AlphaFoldDB" id="A0A163BFT7"/>
<dbReference type="STRING" id="5454.A0A163BFT7"/>
<keyword evidence="10" id="KW-1185">Reference proteome</keyword>
<dbReference type="InterPro" id="IPR052337">
    <property type="entry name" value="SAT4-like"/>
</dbReference>
<organism evidence="9 10">
    <name type="scientific">Didymella rabiei</name>
    <name type="common">Chickpea ascochyta blight fungus</name>
    <name type="synonym">Mycosphaerella rabiei</name>
    <dbReference type="NCBI Taxonomy" id="5454"/>
    <lineage>
        <taxon>Eukaryota</taxon>
        <taxon>Fungi</taxon>
        <taxon>Dikarya</taxon>
        <taxon>Ascomycota</taxon>
        <taxon>Pezizomycotina</taxon>
        <taxon>Dothideomycetes</taxon>
        <taxon>Pleosporomycetidae</taxon>
        <taxon>Pleosporales</taxon>
        <taxon>Pleosporineae</taxon>
        <taxon>Didymellaceae</taxon>
        <taxon>Ascochyta</taxon>
    </lineage>
</organism>
<evidence type="ECO:0000256" key="4">
    <source>
        <dbReference type="ARBA" id="ARBA00023136"/>
    </source>
</evidence>
<keyword evidence="4 7" id="KW-0472">Membrane</keyword>
<comment type="subcellular location">
    <subcellularLocation>
        <location evidence="1">Membrane</location>
        <topology evidence="1">Multi-pass membrane protein</topology>
    </subcellularLocation>
</comment>
<evidence type="ECO:0000256" key="5">
    <source>
        <dbReference type="ARBA" id="ARBA00038359"/>
    </source>
</evidence>
<gene>
    <name evidence="9" type="ORF">ST47_g7046</name>
</gene>
<feature type="transmembrane region" description="Helical" evidence="7">
    <location>
        <begin position="140"/>
        <end position="161"/>
    </location>
</feature>
<evidence type="ECO:0000313" key="9">
    <source>
        <dbReference type="EMBL" id="KZM21749.1"/>
    </source>
</evidence>